<keyword evidence="2" id="KW-0808">Transferase</keyword>
<comment type="caution">
    <text evidence="2">The sequence shown here is derived from an EMBL/GenBank/DDBJ whole genome shotgun (WGS) entry which is preliminary data.</text>
</comment>
<dbReference type="Proteomes" id="UP000239724">
    <property type="component" value="Unassembled WGS sequence"/>
</dbReference>
<evidence type="ECO:0000259" key="1">
    <source>
        <dbReference type="Pfam" id="PF08241"/>
    </source>
</evidence>
<dbReference type="PANTHER" id="PTHR45036:SF1">
    <property type="entry name" value="METHYLTRANSFERASE LIKE 7A"/>
    <property type="match status" value="1"/>
</dbReference>
<evidence type="ECO:0000313" key="2">
    <source>
        <dbReference type="EMBL" id="PPQ31564.1"/>
    </source>
</evidence>
<keyword evidence="3" id="KW-1185">Reference proteome</keyword>
<dbReference type="RefSeq" id="WP_104520055.1">
    <property type="nucleotide sequence ID" value="NZ_NHRY01000188.1"/>
</dbReference>
<accession>A0A2S6NAE1</accession>
<dbReference type="SUPFAM" id="SSF53335">
    <property type="entry name" value="S-adenosyl-L-methionine-dependent methyltransferases"/>
    <property type="match status" value="1"/>
</dbReference>
<proteinExistence type="predicted"/>
<dbReference type="InterPro" id="IPR052356">
    <property type="entry name" value="Thiol_S-MT"/>
</dbReference>
<dbReference type="PANTHER" id="PTHR45036">
    <property type="entry name" value="METHYLTRANSFERASE LIKE 7B"/>
    <property type="match status" value="1"/>
</dbReference>
<dbReference type="CDD" id="cd02440">
    <property type="entry name" value="AdoMet_MTases"/>
    <property type="match status" value="1"/>
</dbReference>
<dbReference type="EMBL" id="NHRY01000188">
    <property type="protein sequence ID" value="PPQ31564.1"/>
    <property type="molecule type" value="Genomic_DNA"/>
</dbReference>
<gene>
    <name evidence="2" type="ORF">CCS01_17195</name>
</gene>
<dbReference type="InterPro" id="IPR013216">
    <property type="entry name" value="Methyltransf_11"/>
</dbReference>
<reference evidence="2 3" key="1">
    <citation type="journal article" date="2018" name="Arch. Microbiol.">
        <title>New insights into the metabolic potential of the phototrophic purple bacterium Rhodopila globiformis DSM 161(T) from its draft genome sequence and evidence for a vanadium-dependent nitrogenase.</title>
        <authorList>
            <person name="Imhoff J.F."/>
            <person name="Rahn T."/>
            <person name="Kunzel S."/>
            <person name="Neulinger S.C."/>
        </authorList>
    </citation>
    <scope>NUCLEOTIDE SEQUENCE [LARGE SCALE GENOMIC DNA]</scope>
    <source>
        <strain evidence="2 3">DSM 161</strain>
    </source>
</reference>
<keyword evidence="2" id="KW-0489">Methyltransferase</keyword>
<dbReference type="GO" id="GO:0032259">
    <property type="term" value="P:methylation"/>
    <property type="evidence" value="ECO:0007669"/>
    <property type="project" value="UniProtKB-KW"/>
</dbReference>
<evidence type="ECO:0000313" key="3">
    <source>
        <dbReference type="Proteomes" id="UP000239724"/>
    </source>
</evidence>
<dbReference type="Gene3D" id="3.40.50.150">
    <property type="entry name" value="Vaccinia Virus protein VP39"/>
    <property type="match status" value="1"/>
</dbReference>
<feature type="domain" description="Methyltransferase type 11" evidence="1">
    <location>
        <begin position="38"/>
        <end position="133"/>
    </location>
</feature>
<dbReference type="OrthoDB" id="9787738at2"/>
<name>A0A2S6NAE1_RHOGL</name>
<sequence>MNLYDRFILPRLVALAMRNRALVPFRQRIGAAAAGRVLELGIGTGLNLGFYGAGVTTVVGIDPSPALLRMAQGRVQGARVPVELLEATGERLPVADHSVDTVVTTWTLCSVADPAQALREARRVLRPGGALLFVEHGLAPDASVRWWQDRLTPAWQRIGGGCHLNRKPDALIQAAGFRIEGLATGYVPGPRPLTFMFEGMARPE</sequence>
<organism evidence="2 3">
    <name type="scientific">Rhodopila globiformis</name>
    <name type="common">Rhodopseudomonas globiformis</name>
    <dbReference type="NCBI Taxonomy" id="1071"/>
    <lineage>
        <taxon>Bacteria</taxon>
        <taxon>Pseudomonadati</taxon>
        <taxon>Pseudomonadota</taxon>
        <taxon>Alphaproteobacteria</taxon>
        <taxon>Acetobacterales</taxon>
        <taxon>Acetobacteraceae</taxon>
        <taxon>Rhodopila</taxon>
    </lineage>
</organism>
<protein>
    <submittedName>
        <fullName evidence="2">SAM-dependent methyltransferase</fullName>
    </submittedName>
</protein>
<dbReference type="GO" id="GO:0008757">
    <property type="term" value="F:S-adenosylmethionine-dependent methyltransferase activity"/>
    <property type="evidence" value="ECO:0007669"/>
    <property type="project" value="InterPro"/>
</dbReference>
<dbReference type="InterPro" id="IPR029063">
    <property type="entry name" value="SAM-dependent_MTases_sf"/>
</dbReference>
<dbReference type="AlphaFoldDB" id="A0A2S6NAE1"/>
<dbReference type="Pfam" id="PF08241">
    <property type="entry name" value="Methyltransf_11"/>
    <property type="match status" value="1"/>
</dbReference>